<keyword evidence="5" id="KW-0804">Transcription</keyword>
<feature type="compositionally biased region" description="Polar residues" evidence="9">
    <location>
        <begin position="164"/>
        <end position="174"/>
    </location>
</feature>
<evidence type="ECO:0000256" key="2">
    <source>
        <dbReference type="ARBA" id="ARBA00022491"/>
    </source>
</evidence>
<evidence type="ECO:0008006" key="14">
    <source>
        <dbReference type="Google" id="ProtNLM"/>
    </source>
</evidence>
<organism evidence="12 13">
    <name type="scientific">Laodelphax striatellus</name>
    <name type="common">Small brown planthopper</name>
    <name type="synonym">Delphax striatella</name>
    <dbReference type="NCBI Taxonomy" id="195883"/>
    <lineage>
        <taxon>Eukaryota</taxon>
        <taxon>Metazoa</taxon>
        <taxon>Ecdysozoa</taxon>
        <taxon>Arthropoda</taxon>
        <taxon>Hexapoda</taxon>
        <taxon>Insecta</taxon>
        <taxon>Pterygota</taxon>
        <taxon>Neoptera</taxon>
        <taxon>Paraneoptera</taxon>
        <taxon>Hemiptera</taxon>
        <taxon>Auchenorrhyncha</taxon>
        <taxon>Fulgoroidea</taxon>
        <taxon>Delphacidae</taxon>
        <taxon>Criomorphinae</taxon>
        <taxon>Laodelphax</taxon>
    </lineage>
</organism>
<dbReference type="InterPro" id="IPR017884">
    <property type="entry name" value="SANT_dom"/>
</dbReference>
<evidence type="ECO:0000313" key="12">
    <source>
        <dbReference type="EMBL" id="RZF36192.1"/>
    </source>
</evidence>
<feature type="region of interest" description="Disordered" evidence="9">
    <location>
        <begin position="1"/>
        <end position="40"/>
    </location>
</feature>
<evidence type="ECO:0000256" key="4">
    <source>
        <dbReference type="ARBA" id="ARBA00023054"/>
    </source>
</evidence>
<dbReference type="InterPro" id="IPR049048">
    <property type="entry name" value="REST_helical"/>
</dbReference>
<keyword evidence="2" id="KW-0678">Repressor</keyword>
<reference evidence="12 13" key="1">
    <citation type="journal article" date="2017" name="Gigascience">
        <title>Genome sequence of the small brown planthopper, Laodelphax striatellus.</title>
        <authorList>
            <person name="Zhu J."/>
            <person name="Jiang F."/>
            <person name="Wang X."/>
            <person name="Yang P."/>
            <person name="Bao Y."/>
            <person name="Zhao W."/>
            <person name="Wang W."/>
            <person name="Lu H."/>
            <person name="Wang Q."/>
            <person name="Cui N."/>
            <person name="Li J."/>
            <person name="Chen X."/>
            <person name="Luo L."/>
            <person name="Yu J."/>
            <person name="Kang L."/>
            <person name="Cui F."/>
        </authorList>
    </citation>
    <scope>NUCLEOTIDE SEQUENCE [LARGE SCALE GENOMIC DNA]</scope>
    <source>
        <strain evidence="12">Lst14</strain>
    </source>
</reference>
<dbReference type="EMBL" id="QKKF02026847">
    <property type="protein sequence ID" value="RZF36192.1"/>
    <property type="molecule type" value="Genomic_DNA"/>
</dbReference>
<dbReference type="Gene3D" id="1.20.58.1880">
    <property type="match status" value="1"/>
</dbReference>
<dbReference type="GO" id="GO:0006357">
    <property type="term" value="P:regulation of transcription by RNA polymerase II"/>
    <property type="evidence" value="ECO:0007669"/>
    <property type="project" value="TreeGrafter"/>
</dbReference>
<dbReference type="CDD" id="cd00167">
    <property type="entry name" value="SANT"/>
    <property type="match status" value="1"/>
</dbReference>
<dbReference type="PANTHER" id="PTHR16089:SF28">
    <property type="entry name" value="REST COREPRESSOR"/>
    <property type="match status" value="1"/>
</dbReference>
<feature type="domain" description="SANT" evidence="11">
    <location>
        <begin position="364"/>
        <end position="409"/>
    </location>
</feature>
<dbReference type="SMR" id="A0A482WSG1"/>
<dbReference type="Gene3D" id="4.10.1240.50">
    <property type="match status" value="1"/>
</dbReference>
<evidence type="ECO:0000313" key="13">
    <source>
        <dbReference type="Proteomes" id="UP000291343"/>
    </source>
</evidence>
<evidence type="ECO:0000256" key="1">
    <source>
        <dbReference type="ARBA" id="ARBA00004123"/>
    </source>
</evidence>
<feature type="coiled-coil region" evidence="8">
    <location>
        <begin position="315"/>
        <end position="342"/>
    </location>
</feature>
<dbReference type="Pfam" id="PF20878">
    <property type="entry name" value="REST_helical"/>
    <property type="match status" value="1"/>
</dbReference>
<dbReference type="GO" id="GO:0005667">
    <property type="term" value="C:transcription regulator complex"/>
    <property type="evidence" value="ECO:0007669"/>
    <property type="project" value="TreeGrafter"/>
</dbReference>
<dbReference type="AlphaFoldDB" id="A0A482WSG1"/>
<evidence type="ECO:0000256" key="5">
    <source>
        <dbReference type="ARBA" id="ARBA00023163"/>
    </source>
</evidence>
<dbReference type="FunFam" id="1.20.58.1880:FF:000001">
    <property type="entry name" value="REST corepressor 1"/>
    <property type="match status" value="1"/>
</dbReference>
<keyword evidence="3" id="KW-0805">Transcription regulation</keyword>
<evidence type="ECO:0000256" key="3">
    <source>
        <dbReference type="ARBA" id="ARBA00023015"/>
    </source>
</evidence>
<dbReference type="FunCoup" id="A0A482WSG1">
    <property type="interactions" value="494"/>
</dbReference>
<dbReference type="OrthoDB" id="10064338at2759"/>
<feature type="region of interest" description="Disordered" evidence="9">
    <location>
        <begin position="134"/>
        <end position="217"/>
    </location>
</feature>
<evidence type="ECO:0000259" key="10">
    <source>
        <dbReference type="PROSITE" id="PS51156"/>
    </source>
</evidence>
<keyword evidence="13" id="KW-1185">Reference proteome</keyword>
<dbReference type="SMART" id="SM01189">
    <property type="entry name" value="ELM2"/>
    <property type="match status" value="1"/>
</dbReference>
<evidence type="ECO:0000256" key="7">
    <source>
        <dbReference type="ARBA" id="ARBA00038011"/>
    </source>
</evidence>
<dbReference type="GO" id="GO:0000118">
    <property type="term" value="C:histone deacetylase complex"/>
    <property type="evidence" value="ECO:0007669"/>
    <property type="project" value="TreeGrafter"/>
</dbReference>
<dbReference type="InterPro" id="IPR009057">
    <property type="entry name" value="Homeodomain-like_sf"/>
</dbReference>
<comment type="subcellular location">
    <subcellularLocation>
        <location evidence="1">Nucleus</location>
    </subcellularLocation>
</comment>
<evidence type="ECO:0000256" key="6">
    <source>
        <dbReference type="ARBA" id="ARBA00023242"/>
    </source>
</evidence>
<dbReference type="InParanoid" id="A0A482WSG1"/>
<dbReference type="PANTHER" id="PTHR16089">
    <property type="entry name" value="REST COREPRESSOR COREST PROTEIN-RELATED"/>
    <property type="match status" value="1"/>
</dbReference>
<name>A0A482WSG1_LAOST</name>
<accession>A0A482WSG1</accession>
<comment type="similarity">
    <text evidence="7">Belongs to the CoREST family.</text>
</comment>
<dbReference type="InterPro" id="IPR001005">
    <property type="entry name" value="SANT/Myb"/>
</dbReference>
<dbReference type="InterPro" id="IPR051066">
    <property type="entry name" value="Trans_reg/Corepressor"/>
</dbReference>
<protein>
    <recommendedName>
        <fullName evidence="14">SANT domain-containing protein</fullName>
    </recommendedName>
</protein>
<keyword evidence="4 8" id="KW-0175">Coiled coil</keyword>
<dbReference type="Pfam" id="PF01448">
    <property type="entry name" value="ELM2"/>
    <property type="match status" value="1"/>
</dbReference>
<sequence length="489" mass="51801">MVLAERNSDSLRNGRRSRGPSPNGHASDSSSEEEGGEKIRVGRDFQAVVPELIPVADRRLEQCPDRALLVWSPTTDISDTKCNLTLIVEKLSCWIVCVAQLPDKSIATLVKYYYSWKKTRSRTSLMDRQARKLAGRSAGGGGGGGGVGAGGGGQAGEEGGAASDANSEMGSNTDSDSDEKKWTIHRGIRRKSGSPPRTSTSEDPSKEKEGAAEGGGGKTNVCSNCGVSCTNLQQAAGKGGMCGTCHTHWRRTGNIRPTIGPVKPRDRHTHMALLRHKRKPPRGMYINHDDLVAMASQGQGQAGAQAHSGGGDNMLKAMDREIVSLKRQVQNNKQVLSSLKRKTSEGIESLRPPDTNNRICTRCTNDELLLAVQGMRKYGKDFGAIAEVIGTKTEAHLRTFFVNYRRRYHLDAVLVEYEAEHGPIVDASEKMEVESGGPLAASGDTSATAASSPLATGASSLAAASTGTSPAAALPKAVAAAGKTPVATK</sequence>
<dbReference type="STRING" id="195883.A0A482WSG1"/>
<feature type="domain" description="ELM2" evidence="10">
    <location>
        <begin position="37"/>
        <end position="127"/>
    </location>
</feature>
<dbReference type="SMART" id="SM00717">
    <property type="entry name" value="SANT"/>
    <property type="match status" value="1"/>
</dbReference>
<dbReference type="GO" id="GO:0003714">
    <property type="term" value="F:transcription corepressor activity"/>
    <property type="evidence" value="ECO:0007669"/>
    <property type="project" value="TreeGrafter"/>
</dbReference>
<keyword evidence="6" id="KW-0539">Nucleus</keyword>
<feature type="compositionally biased region" description="Gly residues" evidence="9">
    <location>
        <begin position="137"/>
        <end position="159"/>
    </location>
</feature>
<dbReference type="PROSITE" id="PS51156">
    <property type="entry name" value="ELM2"/>
    <property type="match status" value="1"/>
</dbReference>
<dbReference type="PROSITE" id="PS51293">
    <property type="entry name" value="SANT"/>
    <property type="match status" value="1"/>
</dbReference>
<evidence type="ECO:0000256" key="8">
    <source>
        <dbReference type="SAM" id="Coils"/>
    </source>
</evidence>
<evidence type="ECO:0000259" key="11">
    <source>
        <dbReference type="PROSITE" id="PS51293"/>
    </source>
</evidence>
<comment type="caution">
    <text evidence="12">The sequence shown here is derived from an EMBL/GenBank/DDBJ whole genome shotgun (WGS) entry which is preliminary data.</text>
</comment>
<dbReference type="Proteomes" id="UP000291343">
    <property type="component" value="Unassembled WGS sequence"/>
</dbReference>
<dbReference type="SUPFAM" id="SSF46689">
    <property type="entry name" value="Homeodomain-like"/>
    <property type="match status" value="1"/>
</dbReference>
<evidence type="ECO:0000256" key="9">
    <source>
        <dbReference type="SAM" id="MobiDB-lite"/>
    </source>
</evidence>
<proteinExistence type="inferred from homology"/>
<feature type="compositionally biased region" description="Basic residues" evidence="9">
    <location>
        <begin position="183"/>
        <end position="192"/>
    </location>
</feature>
<dbReference type="InterPro" id="IPR000949">
    <property type="entry name" value="ELM2_dom"/>
</dbReference>
<gene>
    <name evidence="12" type="ORF">LSTR_LSTR012816</name>
</gene>